<dbReference type="Proteomes" id="UP000275076">
    <property type="component" value="Unassembled WGS sequence"/>
</dbReference>
<organism evidence="2 3">
    <name type="scientific">Salibacterium salarium</name>
    <dbReference type="NCBI Taxonomy" id="284579"/>
    <lineage>
        <taxon>Bacteria</taxon>
        <taxon>Bacillati</taxon>
        <taxon>Bacillota</taxon>
        <taxon>Bacilli</taxon>
        <taxon>Bacillales</taxon>
        <taxon>Bacillaceae</taxon>
    </lineage>
</organism>
<name>A0A428MYD9_9BACI</name>
<dbReference type="OrthoDB" id="2965811at2"/>
<feature type="transmembrane region" description="Helical" evidence="1">
    <location>
        <begin position="45"/>
        <end position="62"/>
    </location>
</feature>
<dbReference type="AlphaFoldDB" id="A0A428MYD9"/>
<keyword evidence="1" id="KW-1133">Transmembrane helix</keyword>
<keyword evidence="3" id="KW-1185">Reference proteome</keyword>
<evidence type="ECO:0000313" key="3">
    <source>
        <dbReference type="Proteomes" id="UP000275076"/>
    </source>
</evidence>
<dbReference type="RefSeq" id="WP_125559048.1">
    <property type="nucleotide sequence ID" value="NZ_RBVX01000027.1"/>
</dbReference>
<feature type="transmembrane region" description="Helical" evidence="1">
    <location>
        <begin position="12"/>
        <end position="33"/>
    </location>
</feature>
<accession>A0A428MYD9</accession>
<dbReference type="EMBL" id="RBVX01000027">
    <property type="protein sequence ID" value="RSL31174.1"/>
    <property type="molecule type" value="Genomic_DNA"/>
</dbReference>
<proteinExistence type="predicted"/>
<keyword evidence="1" id="KW-0812">Transmembrane</keyword>
<evidence type="ECO:0000313" key="2">
    <source>
        <dbReference type="EMBL" id="RSL31174.1"/>
    </source>
</evidence>
<sequence>MIWTLEPWLFYLLFSIIILVIAFVIGTGLHALLKKRGTQNKKSESILALGLAVVMASFYMFTVEMFTDQAAEGERIITTNGEKQVESAKMIVIPFGNYAVVERLYDFGYTVEDEIDGKSYRFTFVIEKGPEFLETYPDYIEGNGMFVNHSRISFIDVYEKEWKKKLQKASSIENVELPGVNVEVERES</sequence>
<evidence type="ECO:0000256" key="1">
    <source>
        <dbReference type="SAM" id="Phobius"/>
    </source>
</evidence>
<keyword evidence="1" id="KW-0472">Membrane</keyword>
<gene>
    <name evidence="2" type="ORF">D7Z54_21950</name>
</gene>
<protein>
    <submittedName>
        <fullName evidence="2">Uncharacterized protein</fullName>
    </submittedName>
</protein>
<comment type="caution">
    <text evidence="2">The sequence shown here is derived from an EMBL/GenBank/DDBJ whole genome shotgun (WGS) entry which is preliminary data.</text>
</comment>
<reference evidence="2 3" key="1">
    <citation type="submission" date="2018-10" db="EMBL/GenBank/DDBJ databases">
        <title>Draft genome sequence of Bacillus salarius IM0101, isolated from a hypersaline soil in Inner Mongolia, China.</title>
        <authorList>
            <person name="Yamprayoonswat W."/>
            <person name="Boonvisut S."/>
            <person name="Jumpathong W."/>
            <person name="Sittihan S."/>
            <person name="Ruangsuj P."/>
            <person name="Wanthongcharoen S."/>
            <person name="Thongpramul N."/>
            <person name="Pimmason S."/>
            <person name="Yu B."/>
            <person name="Yasawong M."/>
        </authorList>
    </citation>
    <scope>NUCLEOTIDE SEQUENCE [LARGE SCALE GENOMIC DNA]</scope>
    <source>
        <strain evidence="2 3">IM0101</strain>
    </source>
</reference>